<feature type="compositionally biased region" description="Polar residues" evidence="1">
    <location>
        <begin position="431"/>
        <end position="449"/>
    </location>
</feature>
<feature type="compositionally biased region" description="Basic and acidic residues" evidence="1">
    <location>
        <begin position="708"/>
        <end position="733"/>
    </location>
</feature>
<protein>
    <submittedName>
        <fullName evidence="2">Uncharacterized protein</fullName>
    </submittedName>
</protein>
<accession>A0A2N5SC10</accession>
<feature type="compositionally biased region" description="Polar residues" evidence="1">
    <location>
        <begin position="844"/>
        <end position="853"/>
    </location>
</feature>
<feature type="compositionally biased region" description="Pro residues" evidence="1">
    <location>
        <begin position="1341"/>
        <end position="1351"/>
    </location>
</feature>
<feature type="compositionally biased region" description="Polar residues" evidence="1">
    <location>
        <begin position="687"/>
        <end position="701"/>
    </location>
</feature>
<feature type="compositionally biased region" description="Basic and acidic residues" evidence="1">
    <location>
        <begin position="1055"/>
        <end position="1068"/>
    </location>
</feature>
<evidence type="ECO:0000313" key="2">
    <source>
        <dbReference type="EMBL" id="PLW10768.1"/>
    </source>
</evidence>
<comment type="caution">
    <text evidence="2">The sequence shown here is derived from an EMBL/GenBank/DDBJ whole genome shotgun (WGS) entry which is preliminary data.</text>
</comment>
<feature type="region of interest" description="Disordered" evidence="1">
    <location>
        <begin position="118"/>
        <end position="874"/>
    </location>
</feature>
<feature type="compositionally biased region" description="Polar residues" evidence="1">
    <location>
        <begin position="1076"/>
        <end position="1089"/>
    </location>
</feature>
<feature type="compositionally biased region" description="Basic and acidic residues" evidence="1">
    <location>
        <begin position="314"/>
        <end position="324"/>
    </location>
</feature>
<feature type="compositionally biased region" description="Low complexity" evidence="1">
    <location>
        <begin position="814"/>
        <end position="829"/>
    </location>
</feature>
<evidence type="ECO:0000256" key="1">
    <source>
        <dbReference type="SAM" id="MobiDB-lite"/>
    </source>
</evidence>
<feature type="compositionally biased region" description="Polar residues" evidence="1">
    <location>
        <begin position="790"/>
        <end position="801"/>
    </location>
</feature>
<feature type="compositionally biased region" description="Polar residues" evidence="1">
    <location>
        <begin position="1039"/>
        <end position="1053"/>
    </location>
</feature>
<feature type="compositionally biased region" description="Polar residues" evidence="1">
    <location>
        <begin position="327"/>
        <end position="336"/>
    </location>
</feature>
<sequence>MKRGGNDPNPLWKDPNHLTNPQLRSHLTAFAVRFDQVECRTQLFRRYVRLARIKSPESVECWTGQDSLNGPLPPADVLLVPQIKIFLALNAVNYPAQARRGHLIQLYQSLRPASPAPKVTVRVVIPPHPEHKKRKVKSKATSNTHAPKPLPKSNVARDKPLPMSNAPRGEQLPKSNAPRDIIPSHAGKSKRTTKSANRKENFFSPYERLAPQVSGEEARNPESSTARLARHSAQRTQSRSSVSSAGRSVSRASRSSDGDSLRRSSRLSAVREARSLSQASQSSEVPMASQSSKVPSTVEDDSDDDNESDNDTDMSTRDEQEARSFPKASTSRQATDSEQRAPPSSSSSPAWRSLTDDTTQSSDGDSLRRSSRVRAACEARSLSQSSEAPININRHSAMDSDLSTRDEQESRFVAEASTSRQAQLFARGTPCPSSESSAGHARTSQSSHGESLRQLFQLAGQEETSRSSRKAPAIEAHSDDNTNMATRPVPGGHHEPTDRLSSVGPKEESDAESDWRVSRVAPRRSVSPPESPTDCLSSVVPKEESHSESDWGVSRVAPTRSVSPTQSSSSNLTAIPSQPAAARSHDGEPIPESQEDRAECSVDACSQESRESLSQLESPIRAPSSGEFGEEAGQSPGDAFPPRESSVSDSDESSPAAPEQRSSDEPPAQSDAESDCGVSQVAPRRSVSPTQSSLSNLTAVPSQPAAARSHDAKPIRESQEDRAECSVDARSQESCESLSQLESPIRAPSSGEVGEEAGQSPGDAFPPQESSVSDSDESSPAAPEQRSSDETPAQSATTGLKSNRPVIVPEDVPKSSSETSDSSSVSADKPSGKQSRRAPRSIAEPSQHSTQDAPQRRTISKRKPVASEWPDASELTRPQIEQYLAAHNVPFSPSTRHARVIGSYNTLRSSLPDLGKQRPSKRPRVPRATSSGRSVRTRRKRNPTGTREVVTRATSSQTSMSTRSTTRNTSRDFPTENARGKRAKKDSRPSQSVKKAGKCKAQPPKESRSRWTRANCNHNTDDINFVPVLPQTKNKRKNVPSSSSVRAKQTCPGSDNDKVLPAHREASTTRRRIQTRARSNSYAPSTSIHVNGRVSPDDIQQATDGLSQHSRRRPSAEPSSPVRSRPTRSLSQPSPPNPSTSCVPSTSRAPFTSCVPSTSRVPSTTCIPSTSRVPSTSYVPSTSRVLSTSCVPSPSHVPSTSCVPSTSRVPSASRALSTSHGQCPNHGAPTLSRTLASSSHDHGLPQPDRTQMAEPSSRAAPARKRHKPHHSSPSPERVKRRSRSSPRLIPTSAQSRRGKQRPQRVCHKSYRGPSIQDDVIPSPPTSANRVEPWRSSLPPDWSTPPDSPPAPAHARSSKAPGAGSSCVNNQLLAEFAQVTGRLANSIDNLTLALLQPITSRAQTSKAGPSGPRDLSLLARVRQHVMTLFGKTMDSKVFPPPATEREKAKWKSDSENDYLDDNGEAMCSPSSVSLGDSDNPAFPYGDGPVHRDASAATLKIMWRSMQRCGVVSFRPDFSRAASDTDNAFLWDLAHSIFIKLVKAQEYPEIDLETPTVRQAIAPNTTMSILRENVVKCVLSGDAETEAGDDDDDNDADDQTNKRVIVSSLPWRHPQIGRAFQLIDRLIELQRKSGCNDYGRAPGPRLRPRDPKISNWPCPQGHSSKVYCEKWLKIRKLPEVNKINIQPGRSYKNIIKELERMV</sequence>
<feature type="compositionally biased region" description="Basic and acidic residues" evidence="1">
    <location>
        <begin position="396"/>
        <end position="412"/>
    </location>
</feature>
<feature type="compositionally biased region" description="Low complexity" evidence="1">
    <location>
        <begin position="734"/>
        <end position="743"/>
    </location>
</feature>
<feature type="compositionally biased region" description="Low complexity" evidence="1">
    <location>
        <begin position="238"/>
        <end position="253"/>
    </location>
</feature>
<feature type="compositionally biased region" description="Polar residues" evidence="1">
    <location>
        <begin position="278"/>
        <end position="295"/>
    </location>
</feature>
<feature type="compositionally biased region" description="Polar residues" evidence="1">
    <location>
        <begin position="1098"/>
        <end position="1108"/>
    </location>
</feature>
<feature type="compositionally biased region" description="Low complexity" evidence="1">
    <location>
        <begin position="951"/>
        <end position="968"/>
    </location>
</feature>
<gene>
    <name evidence="2" type="ORF">PCANC_24060</name>
</gene>
<feature type="compositionally biased region" description="Acidic residues" evidence="1">
    <location>
        <begin position="298"/>
        <end position="312"/>
    </location>
</feature>
<proteinExistence type="predicted"/>
<organism evidence="2 3">
    <name type="scientific">Puccinia coronata f. sp. avenae</name>
    <dbReference type="NCBI Taxonomy" id="200324"/>
    <lineage>
        <taxon>Eukaryota</taxon>
        <taxon>Fungi</taxon>
        <taxon>Dikarya</taxon>
        <taxon>Basidiomycota</taxon>
        <taxon>Pucciniomycotina</taxon>
        <taxon>Pucciniomycetes</taxon>
        <taxon>Pucciniales</taxon>
        <taxon>Pucciniaceae</taxon>
        <taxon>Puccinia</taxon>
    </lineage>
</organism>
<reference evidence="2 3" key="1">
    <citation type="submission" date="2017-11" db="EMBL/GenBank/DDBJ databases">
        <title>De novo assembly and phasing of dikaryotic genomes from two isolates of Puccinia coronata f. sp. avenae, the causal agent of oat crown rust.</title>
        <authorList>
            <person name="Miller M.E."/>
            <person name="Zhang Y."/>
            <person name="Omidvar V."/>
            <person name="Sperschneider J."/>
            <person name="Schwessinger B."/>
            <person name="Raley C."/>
            <person name="Palmer J.M."/>
            <person name="Garnica D."/>
            <person name="Upadhyaya N."/>
            <person name="Rathjen J."/>
            <person name="Taylor J.M."/>
            <person name="Park R.F."/>
            <person name="Dodds P.N."/>
            <person name="Hirsch C.D."/>
            <person name="Kianian S.F."/>
            <person name="Figueroa M."/>
        </authorList>
    </citation>
    <scope>NUCLEOTIDE SEQUENCE [LARGE SCALE GENOMIC DNA]</scope>
    <source>
        <strain evidence="2">12NC29</strain>
    </source>
</reference>
<feature type="region of interest" description="Disordered" evidence="1">
    <location>
        <begin position="1434"/>
        <end position="1462"/>
    </location>
</feature>
<feature type="compositionally biased region" description="Low complexity" evidence="1">
    <location>
        <begin position="561"/>
        <end position="570"/>
    </location>
</feature>
<feature type="compositionally biased region" description="Basic residues" evidence="1">
    <location>
        <begin position="1296"/>
        <end position="1310"/>
    </location>
</feature>
<feature type="compositionally biased region" description="Basic residues" evidence="1">
    <location>
        <begin position="1261"/>
        <end position="1270"/>
    </location>
</feature>
<dbReference type="EMBL" id="PGCJ01001047">
    <property type="protein sequence ID" value="PLW10768.1"/>
    <property type="molecule type" value="Genomic_DNA"/>
</dbReference>
<feature type="compositionally biased region" description="Low complexity" evidence="1">
    <location>
        <begin position="1116"/>
        <end position="1131"/>
    </location>
</feature>
<feature type="compositionally biased region" description="Basic and acidic residues" evidence="1">
    <location>
        <begin position="583"/>
        <end position="600"/>
    </location>
</feature>
<evidence type="ECO:0000313" key="3">
    <source>
        <dbReference type="Proteomes" id="UP000235388"/>
    </source>
</evidence>
<feature type="compositionally biased region" description="Basic and acidic residues" evidence="1">
    <location>
        <begin position="1442"/>
        <end position="1453"/>
    </location>
</feature>
<name>A0A2N5SC10_9BASI</name>
<dbReference type="OrthoDB" id="5144858at2759"/>
<keyword evidence="3" id="KW-1185">Reference proteome</keyword>
<feature type="compositionally biased region" description="Low complexity" evidence="1">
    <location>
        <begin position="518"/>
        <end position="528"/>
    </location>
</feature>
<feature type="region of interest" description="Disordered" evidence="1">
    <location>
        <begin position="888"/>
        <end position="1364"/>
    </location>
</feature>
<feature type="compositionally biased region" description="Polar residues" evidence="1">
    <location>
        <begin position="1139"/>
        <end position="1222"/>
    </location>
</feature>
<dbReference type="STRING" id="200324.A0A2N5SC10"/>
<feature type="compositionally biased region" description="Basic and acidic residues" evidence="1">
    <location>
        <begin position="505"/>
        <end position="517"/>
    </location>
</feature>
<dbReference type="Proteomes" id="UP000235388">
    <property type="component" value="Unassembled WGS sequence"/>
</dbReference>